<reference evidence="1" key="1">
    <citation type="submission" date="2022-11" db="EMBL/GenBank/DDBJ databases">
        <title>Genome Sequence of Nemania bipapillata.</title>
        <authorList>
            <person name="Buettner E."/>
        </authorList>
    </citation>
    <scope>NUCLEOTIDE SEQUENCE</scope>
    <source>
        <strain evidence="1">CP14</strain>
    </source>
</reference>
<evidence type="ECO:0000313" key="1">
    <source>
        <dbReference type="EMBL" id="KAJ8115052.1"/>
    </source>
</evidence>
<comment type="caution">
    <text evidence="1">The sequence shown here is derived from an EMBL/GenBank/DDBJ whole genome shotgun (WGS) entry which is preliminary data.</text>
</comment>
<evidence type="ECO:0000313" key="2">
    <source>
        <dbReference type="Proteomes" id="UP001153334"/>
    </source>
</evidence>
<keyword evidence="2" id="KW-1185">Reference proteome</keyword>
<proteinExistence type="predicted"/>
<dbReference type="EMBL" id="JAPESX010001343">
    <property type="protein sequence ID" value="KAJ8115052.1"/>
    <property type="molecule type" value="Genomic_DNA"/>
</dbReference>
<dbReference type="Proteomes" id="UP001153334">
    <property type="component" value="Unassembled WGS sequence"/>
</dbReference>
<name>A0ACC2IIW9_9PEZI</name>
<sequence>MLASKFFPLFASLVASATIGERSIKSNVNIYAYGVGINGLLVYVNSNATAVIADNTTALDQGLNNITWSIDTTGTKPWNVTVTESSSTGQFYIVPTSSAYQKAGFTVNSTAAPTGAAKTGFVLYGSTVEYATETTYESQFYAQNSTTGVWSLMWNTDSEAQDGGVPVVLKTSAPVEPTVD</sequence>
<protein>
    <submittedName>
        <fullName evidence="1">Uncharacterized protein</fullName>
    </submittedName>
</protein>
<organism evidence="1 2">
    <name type="scientific">Nemania bipapillata</name>
    <dbReference type="NCBI Taxonomy" id="110536"/>
    <lineage>
        <taxon>Eukaryota</taxon>
        <taxon>Fungi</taxon>
        <taxon>Dikarya</taxon>
        <taxon>Ascomycota</taxon>
        <taxon>Pezizomycotina</taxon>
        <taxon>Sordariomycetes</taxon>
        <taxon>Xylariomycetidae</taxon>
        <taxon>Xylariales</taxon>
        <taxon>Xylariaceae</taxon>
        <taxon>Nemania</taxon>
    </lineage>
</organism>
<accession>A0ACC2IIW9</accession>
<gene>
    <name evidence="1" type="ORF">ONZ43_g4755</name>
</gene>